<dbReference type="PANTHER" id="PTHR43289">
    <property type="entry name" value="MITOGEN-ACTIVATED PROTEIN KINASE KINASE KINASE 20-RELATED"/>
    <property type="match status" value="1"/>
</dbReference>
<dbReference type="InterPro" id="IPR011009">
    <property type="entry name" value="Kinase-like_dom_sf"/>
</dbReference>
<dbReference type="Gene3D" id="3.30.200.20">
    <property type="entry name" value="Phosphorylase Kinase, domain 1"/>
    <property type="match status" value="1"/>
</dbReference>
<dbReference type="PANTHER" id="PTHR43289:SF34">
    <property type="entry name" value="SERINE_THREONINE-PROTEIN KINASE YBDM-RELATED"/>
    <property type="match status" value="1"/>
</dbReference>
<dbReference type="GO" id="GO:0005524">
    <property type="term" value="F:ATP binding"/>
    <property type="evidence" value="ECO:0007669"/>
    <property type="project" value="UniProtKB-UniRule"/>
</dbReference>
<dbReference type="Gene3D" id="1.10.510.10">
    <property type="entry name" value="Transferase(Phosphotransferase) domain 1"/>
    <property type="match status" value="1"/>
</dbReference>
<keyword evidence="4" id="KW-0067">ATP-binding</keyword>
<name>A0A062U2R4_9PROT</name>
<organism evidence="6 7">
    <name type="scientific">Hyphomonas pacifica</name>
    <dbReference type="NCBI Taxonomy" id="1280941"/>
    <lineage>
        <taxon>Bacteria</taxon>
        <taxon>Pseudomonadati</taxon>
        <taxon>Pseudomonadota</taxon>
        <taxon>Alphaproteobacteria</taxon>
        <taxon>Hyphomonadales</taxon>
        <taxon>Hyphomonadaceae</taxon>
        <taxon>Hyphomonas</taxon>
    </lineage>
</organism>
<dbReference type="PROSITE" id="PS50011">
    <property type="entry name" value="PROTEIN_KINASE_DOM"/>
    <property type="match status" value="1"/>
</dbReference>
<evidence type="ECO:0000313" key="7">
    <source>
        <dbReference type="Proteomes" id="UP000249123"/>
    </source>
</evidence>
<keyword evidence="1" id="KW-0808">Transferase</keyword>
<accession>A0A062U2R4</accession>
<keyword evidence="3" id="KW-0418">Kinase</keyword>
<dbReference type="Pfam" id="PF00069">
    <property type="entry name" value="Pkinase"/>
    <property type="match status" value="1"/>
</dbReference>
<dbReference type="OrthoDB" id="9801841at2"/>
<dbReference type="PROSITE" id="PS00109">
    <property type="entry name" value="PROTEIN_KINASE_TYR"/>
    <property type="match status" value="1"/>
</dbReference>
<dbReference type="AlphaFoldDB" id="A0A062U2R4"/>
<feature type="domain" description="Protein kinase" evidence="5">
    <location>
        <begin position="78"/>
        <end position="498"/>
    </location>
</feature>
<dbReference type="InterPro" id="IPR000719">
    <property type="entry name" value="Prot_kinase_dom"/>
</dbReference>
<dbReference type="InterPro" id="IPR017441">
    <property type="entry name" value="Protein_kinase_ATP_BS"/>
</dbReference>
<dbReference type="InterPro" id="IPR011990">
    <property type="entry name" value="TPR-like_helical_dom_sf"/>
</dbReference>
<dbReference type="EMBL" id="AWFB01000009">
    <property type="protein sequence ID" value="RAN34683.1"/>
    <property type="molecule type" value="Genomic_DNA"/>
</dbReference>
<dbReference type="eggNOG" id="COG0457">
    <property type="taxonomic scope" value="Bacteria"/>
</dbReference>
<dbReference type="Proteomes" id="UP000249123">
    <property type="component" value="Unassembled WGS sequence"/>
</dbReference>
<dbReference type="GO" id="GO:0004674">
    <property type="term" value="F:protein serine/threonine kinase activity"/>
    <property type="evidence" value="ECO:0007669"/>
    <property type="project" value="TreeGrafter"/>
</dbReference>
<evidence type="ECO:0000256" key="1">
    <source>
        <dbReference type="ARBA" id="ARBA00022679"/>
    </source>
</evidence>
<dbReference type="STRING" id="1280941.HY2_10030"/>
<comment type="caution">
    <text evidence="6">The sequence shown here is derived from an EMBL/GenBank/DDBJ whole genome shotgun (WGS) entry which is preliminary data.</text>
</comment>
<dbReference type="RefSeq" id="WP_034825008.1">
    <property type="nucleotide sequence ID" value="NZ_AWFA01000009.1"/>
</dbReference>
<dbReference type="eggNOG" id="COG0515">
    <property type="taxonomic scope" value="Bacteria"/>
</dbReference>
<dbReference type="SUPFAM" id="SSF48452">
    <property type="entry name" value="TPR-like"/>
    <property type="match status" value="1"/>
</dbReference>
<keyword evidence="7" id="KW-1185">Reference proteome</keyword>
<protein>
    <recommendedName>
        <fullName evidence="5">Protein kinase domain-containing protein</fullName>
    </recommendedName>
</protein>
<gene>
    <name evidence="6" type="ORF">HY3_10260</name>
</gene>
<reference evidence="6 7" key="1">
    <citation type="submission" date="2013-04" db="EMBL/GenBank/DDBJ databases">
        <title>Hyphomonas sp. T24B3 Genome Sequencing.</title>
        <authorList>
            <person name="Lai Q."/>
            <person name="Shao Z."/>
        </authorList>
    </citation>
    <scope>NUCLEOTIDE SEQUENCE [LARGE SCALE GENOMIC DNA]</scope>
    <source>
        <strain evidence="6 7">T24B3</strain>
    </source>
</reference>
<evidence type="ECO:0000313" key="6">
    <source>
        <dbReference type="EMBL" id="RAN34683.1"/>
    </source>
</evidence>
<dbReference type="Gene3D" id="1.25.40.10">
    <property type="entry name" value="Tetratricopeptide repeat domain"/>
    <property type="match status" value="1"/>
</dbReference>
<dbReference type="SUPFAM" id="SSF56112">
    <property type="entry name" value="Protein kinase-like (PK-like)"/>
    <property type="match status" value="1"/>
</dbReference>
<evidence type="ECO:0000256" key="2">
    <source>
        <dbReference type="ARBA" id="ARBA00022741"/>
    </source>
</evidence>
<sequence length="790" mass="85813">MSTESLERAALELLSRALDVVSAERAEWVRQQAGDNHALADRVLAMLAAEGAGSGRFRTGGAGGDIVEPAAPKRVGAYQITSVIGQGGMGAVYKGVRISGNFDHTVAIKIIRPGVLSDALIDRFLRERQTLAALNHPNIARLYDGGEMEDGAPYIVMEYVDGQPILDWVAEESTPLSERLRMFLDLCHAVHYAHQNLVIHRDITPSNVLVTQDGQVKLIDFGISRPQEDRAEHVLAAGGSAKPSLSYTPGYAAPERSQGASANTLSDIYSLGKLLQDLIGPESQTADLQAIIAMATATAPEDRYASVDALIEDIQNYLSGRAVNAHGAGGLYRFGKFVGRHSISVAAGVVVFLGLSAALAATYVQYTRAEKALGVANTRFAEARELSQSLVYDVYDSISRVSGTMEPRQALANVVRDYVNDLSVDEDAPDDVMFEVGIIKSRLSDLYGGVGMANLGDTDTSYALLKDAESTLEALLQRDPQDTATMAELVMVLRSVTMQNLNYRHDIEAAEVANRKALALAQRGVAIGDANERTLLRHVWSCRTDALQIMLSKGESEAALESVRQWRKELTPEMFAQLGGGEEMAAYLAIQEAEFLTQLQRGEEAVEPLQYAISFREQALKDSPKNYYQMTQLMVALGEMSTALRQTPGKAESLEYADKAVALARQIQEADPQDAGGPEGLSSMLMKKADTLVTLQDYQAAKAALEEATALSISLVQQFPDDLFYESLLFMALDHSVETDLAMNGWETLWSCELLKKAAQTVPIREKLSDPDSAHDLDELSTLTDQACLP</sequence>
<evidence type="ECO:0000256" key="4">
    <source>
        <dbReference type="ARBA" id="ARBA00022840"/>
    </source>
</evidence>
<dbReference type="CDD" id="cd14014">
    <property type="entry name" value="STKc_PknB_like"/>
    <property type="match status" value="1"/>
</dbReference>
<evidence type="ECO:0000259" key="5">
    <source>
        <dbReference type="PROSITE" id="PS50011"/>
    </source>
</evidence>
<dbReference type="PROSITE" id="PS00107">
    <property type="entry name" value="PROTEIN_KINASE_ATP"/>
    <property type="match status" value="1"/>
</dbReference>
<dbReference type="InterPro" id="IPR008266">
    <property type="entry name" value="Tyr_kinase_AS"/>
</dbReference>
<keyword evidence="2" id="KW-0547">Nucleotide-binding</keyword>
<proteinExistence type="predicted"/>
<evidence type="ECO:0000256" key="3">
    <source>
        <dbReference type="ARBA" id="ARBA00022777"/>
    </source>
</evidence>